<dbReference type="Gene3D" id="1.20.120.1220">
    <property type="match status" value="1"/>
</dbReference>
<reference evidence="2 3" key="1">
    <citation type="journal article" date="2018" name="Elife">
        <title>Discovery and characterization of a prevalent human gut bacterial enzyme sufficient for the inactivation of a family of plant toxins.</title>
        <authorList>
            <person name="Koppel N."/>
            <person name="Bisanz J.E."/>
            <person name="Pandelia M.E."/>
            <person name="Turnbaugh P.J."/>
            <person name="Balskus E.P."/>
        </authorList>
    </citation>
    <scope>NUCLEOTIDE SEQUENCE [LARGE SCALE GENOMIC DNA]</scope>
    <source>
        <strain evidence="2 3">3C</strain>
    </source>
</reference>
<protein>
    <submittedName>
        <fullName evidence="2">Peptidase A24</fullName>
    </submittedName>
</protein>
<dbReference type="AlphaFoldDB" id="A0A369MA20"/>
<evidence type="ECO:0000313" key="2">
    <source>
        <dbReference type="EMBL" id="RDB67268.1"/>
    </source>
</evidence>
<dbReference type="RefSeq" id="WP_114568239.1">
    <property type="nucleotide sequence ID" value="NZ_CABMMS010000001.1"/>
</dbReference>
<comment type="caution">
    <text evidence="2">The sequence shown here is derived from an EMBL/GenBank/DDBJ whole genome shotgun (WGS) entry which is preliminary data.</text>
</comment>
<evidence type="ECO:0000313" key="3">
    <source>
        <dbReference type="Proteomes" id="UP000254000"/>
    </source>
</evidence>
<accession>A0A369MA20</accession>
<keyword evidence="1" id="KW-0472">Membrane</keyword>
<feature type="transmembrane region" description="Helical" evidence="1">
    <location>
        <begin position="6"/>
        <end position="25"/>
    </location>
</feature>
<sequence length="298" mass="29961">MSAPYVIAASMIGCAFGWLLVPWASDVLLHRVRDRADAWWAESLEAYRAFKRDHPEDEPSSSASGTEGAVGIWRDEAFVAGLAGSLTEERLQALAAAGFKVGGLEAAGTADERRRRYSFEPRPRSRMLCAAALGTAFAVVATIVPGVPAAAMLGICASAMAVSVVCDLRARVIPLEACGLVAVAGTAFQLLACGPAGAAAGLGTALFVAAGSALANRLLGARCPGGAVGRGDVRCMGALSLATGAGALCGFAACYTLAGLAALAGCAVGKLKLGDGMPMAPFLSAWLACGAAVGAAWA</sequence>
<organism evidence="2 3">
    <name type="scientific">Gordonibacter pamelaeae</name>
    <dbReference type="NCBI Taxonomy" id="471189"/>
    <lineage>
        <taxon>Bacteria</taxon>
        <taxon>Bacillati</taxon>
        <taxon>Actinomycetota</taxon>
        <taxon>Coriobacteriia</taxon>
        <taxon>Eggerthellales</taxon>
        <taxon>Eggerthellaceae</taxon>
        <taxon>Gordonibacter</taxon>
    </lineage>
</organism>
<evidence type="ECO:0000256" key="1">
    <source>
        <dbReference type="SAM" id="Phobius"/>
    </source>
</evidence>
<gene>
    <name evidence="2" type="ORF">C1877_02210</name>
</gene>
<keyword evidence="1" id="KW-1133">Transmembrane helix</keyword>
<dbReference type="OrthoDB" id="3175061at2"/>
<dbReference type="GeneID" id="78358528"/>
<dbReference type="EMBL" id="PPTS01000001">
    <property type="protein sequence ID" value="RDB67268.1"/>
    <property type="molecule type" value="Genomic_DNA"/>
</dbReference>
<feature type="transmembrane region" description="Helical" evidence="1">
    <location>
        <begin position="276"/>
        <end position="297"/>
    </location>
</feature>
<name>A0A369MA20_9ACTN</name>
<proteinExistence type="predicted"/>
<keyword evidence="3" id="KW-1185">Reference proteome</keyword>
<dbReference type="Proteomes" id="UP000254000">
    <property type="component" value="Unassembled WGS sequence"/>
</dbReference>
<feature type="transmembrane region" description="Helical" evidence="1">
    <location>
        <begin position="198"/>
        <end position="219"/>
    </location>
</feature>
<keyword evidence="1" id="KW-0812">Transmembrane</keyword>
<feature type="transmembrane region" description="Helical" evidence="1">
    <location>
        <begin position="239"/>
        <end position="264"/>
    </location>
</feature>